<organism evidence="2 3">
    <name type="scientific">Croceitalea vernalis</name>
    <dbReference type="NCBI Taxonomy" id="3075599"/>
    <lineage>
        <taxon>Bacteria</taxon>
        <taxon>Pseudomonadati</taxon>
        <taxon>Bacteroidota</taxon>
        <taxon>Flavobacteriia</taxon>
        <taxon>Flavobacteriales</taxon>
        <taxon>Flavobacteriaceae</taxon>
        <taxon>Croceitalea</taxon>
    </lineage>
</organism>
<evidence type="ECO:0000313" key="3">
    <source>
        <dbReference type="Proteomes" id="UP001250662"/>
    </source>
</evidence>
<evidence type="ECO:0000256" key="1">
    <source>
        <dbReference type="SAM" id="Phobius"/>
    </source>
</evidence>
<proteinExistence type="predicted"/>
<evidence type="ECO:0000313" key="2">
    <source>
        <dbReference type="EMBL" id="MDT0620484.1"/>
    </source>
</evidence>
<protein>
    <submittedName>
        <fullName evidence="2">DUF6090 family protein</fullName>
    </submittedName>
</protein>
<reference evidence="2 3" key="1">
    <citation type="submission" date="2023-09" db="EMBL/GenBank/DDBJ databases">
        <authorList>
            <person name="Rey-Velasco X."/>
        </authorList>
    </citation>
    <scope>NUCLEOTIDE SEQUENCE [LARGE SCALE GENOMIC DNA]</scope>
    <source>
        <strain evidence="2 3">P007</strain>
    </source>
</reference>
<keyword evidence="3" id="KW-1185">Reference proteome</keyword>
<keyword evidence="1" id="KW-0472">Membrane</keyword>
<accession>A0ABU3BEA2</accession>
<feature type="transmembrane region" description="Helical" evidence="1">
    <location>
        <begin position="7"/>
        <end position="25"/>
    </location>
</feature>
<gene>
    <name evidence="2" type="ORF">RM520_02545</name>
</gene>
<dbReference type="InterPro" id="IPR045749">
    <property type="entry name" value="DUF6090"/>
</dbReference>
<dbReference type="Pfam" id="PF19578">
    <property type="entry name" value="DUF6090"/>
    <property type="match status" value="1"/>
</dbReference>
<keyword evidence="1" id="KW-0812">Transmembrane</keyword>
<keyword evidence="1" id="KW-1133">Transmembrane helix</keyword>
<sequence>MGKYFKYAIGEILLVVIGILIALQINNWNEDNKSKEKEHIALAEIVSDLEYSINDLNKIKSEGKYSTLKSIDALKTLIEVTEKKEPYRDSLGVYFDVAFSYDEADFKISGYNSLSSIGMDLVQNPAIRSSIGEFYTSIIPDYEEAYDEIRQDFHEYMLDYLRKDFVIQDEAPSKRLIVPNDFENLKNDKEYIQSLRTFLDVKKYYVNKLNLTLDQAELLKSHIESYIHD</sequence>
<dbReference type="RefSeq" id="WP_311386857.1">
    <property type="nucleotide sequence ID" value="NZ_JAVRHU010000001.1"/>
</dbReference>
<dbReference type="Proteomes" id="UP001250662">
    <property type="component" value="Unassembled WGS sequence"/>
</dbReference>
<dbReference type="EMBL" id="JAVRHU010000001">
    <property type="protein sequence ID" value="MDT0620484.1"/>
    <property type="molecule type" value="Genomic_DNA"/>
</dbReference>
<name>A0ABU3BEA2_9FLAO</name>
<comment type="caution">
    <text evidence="2">The sequence shown here is derived from an EMBL/GenBank/DDBJ whole genome shotgun (WGS) entry which is preliminary data.</text>
</comment>